<reference evidence="1 2" key="1">
    <citation type="journal article" date="2015" name="Sci. Rep.">
        <title>The expression and crystallization of Cry65Aa require two C-termini, revealing a novel evolutionary strategy of Bacillus thuringiensis Cry proteins.</title>
        <authorList>
            <person name="Peng D.H."/>
            <person name="Pang C.Y."/>
            <person name="Wu H."/>
            <person name="Huang Q."/>
            <person name="Zheng J.S."/>
            <person name="Sun M."/>
        </authorList>
    </citation>
    <scope>NUCLEOTIDE SEQUENCE [LARGE SCALE GENOMIC DNA]</scope>
    <source>
        <strain evidence="1 2">Sbt003</strain>
    </source>
</reference>
<protein>
    <submittedName>
        <fullName evidence="1">Uncharacterized protein</fullName>
    </submittedName>
</protein>
<dbReference type="EMBL" id="AMYJ01000010">
    <property type="protein sequence ID" value="KIU74883.1"/>
    <property type="molecule type" value="Genomic_DNA"/>
</dbReference>
<dbReference type="AlphaFoldDB" id="A0A9X0JZH5"/>
<evidence type="ECO:0000313" key="2">
    <source>
        <dbReference type="Proteomes" id="UP000032407"/>
    </source>
</evidence>
<dbReference type="Proteomes" id="UP000032407">
    <property type="component" value="Unassembled WGS sequence"/>
</dbReference>
<sequence length="40" mass="4997">MNKKEQMLSATSYALHVIRSFYFIFKRSFLRKEKRNKENR</sequence>
<dbReference type="RefSeq" id="WP_001034377.1">
    <property type="nucleotide sequence ID" value="NZ_KN849187.1"/>
</dbReference>
<gene>
    <name evidence="1" type="ORF">C797_11513</name>
</gene>
<comment type="caution">
    <text evidence="1">The sequence shown here is derived from an EMBL/GenBank/DDBJ whole genome shotgun (WGS) entry which is preliminary data.</text>
</comment>
<accession>A0A9X0JZH5</accession>
<proteinExistence type="predicted"/>
<name>A0A9X0JZH5_BACTU</name>
<evidence type="ECO:0000313" key="1">
    <source>
        <dbReference type="EMBL" id="KIU74883.1"/>
    </source>
</evidence>
<organism evidence="1 2">
    <name type="scientific">Bacillus thuringiensis Sbt003</name>
    <dbReference type="NCBI Taxonomy" id="1235825"/>
    <lineage>
        <taxon>Bacteria</taxon>
        <taxon>Bacillati</taxon>
        <taxon>Bacillota</taxon>
        <taxon>Bacilli</taxon>
        <taxon>Bacillales</taxon>
        <taxon>Bacillaceae</taxon>
        <taxon>Bacillus</taxon>
        <taxon>Bacillus cereus group</taxon>
    </lineage>
</organism>